<organism evidence="10 11">
    <name type="scientific">Mycolicibacterium gadium</name>
    <name type="common">Mycobacterium gadium</name>
    <dbReference type="NCBI Taxonomy" id="1794"/>
    <lineage>
        <taxon>Bacteria</taxon>
        <taxon>Bacillati</taxon>
        <taxon>Actinomycetota</taxon>
        <taxon>Actinomycetes</taxon>
        <taxon>Mycobacteriales</taxon>
        <taxon>Mycobacteriaceae</taxon>
        <taxon>Mycolicibacterium</taxon>
    </lineage>
</organism>
<proteinExistence type="inferred from homology"/>
<feature type="domain" description="Acyl-CoA oxidase/dehydrogenase middle" evidence="8">
    <location>
        <begin position="131"/>
        <end position="195"/>
    </location>
</feature>
<feature type="domain" description="Acyl-CoA dehydrogenase/oxidase C-terminal" evidence="7">
    <location>
        <begin position="234"/>
        <end position="375"/>
    </location>
</feature>
<evidence type="ECO:0000313" key="10">
    <source>
        <dbReference type="EMBL" id="BBZ20717.1"/>
    </source>
</evidence>
<dbReference type="Pfam" id="PF02771">
    <property type="entry name" value="Acyl-CoA_dh_N"/>
    <property type="match status" value="1"/>
</dbReference>
<feature type="domain" description="Acyl-CoA dehydrogenase/oxidase N-terminal" evidence="9">
    <location>
        <begin position="13"/>
        <end position="126"/>
    </location>
</feature>
<dbReference type="PANTHER" id="PTHR43884">
    <property type="entry name" value="ACYL-COA DEHYDROGENASE"/>
    <property type="match status" value="1"/>
</dbReference>
<evidence type="ECO:0000256" key="5">
    <source>
        <dbReference type="ARBA" id="ARBA00023002"/>
    </source>
</evidence>
<evidence type="ECO:0000259" key="9">
    <source>
        <dbReference type="Pfam" id="PF02771"/>
    </source>
</evidence>
<dbReference type="InterPro" id="IPR006091">
    <property type="entry name" value="Acyl-CoA_Oxase/DH_mid-dom"/>
</dbReference>
<dbReference type="InterPro" id="IPR009075">
    <property type="entry name" value="AcylCo_DH/oxidase_C"/>
</dbReference>
<dbReference type="RefSeq" id="WP_163689455.1">
    <property type="nucleotide sequence ID" value="NZ_AP022608.1"/>
</dbReference>
<dbReference type="InterPro" id="IPR037069">
    <property type="entry name" value="AcylCoA_DH/ox_N_sf"/>
</dbReference>
<evidence type="ECO:0000259" key="8">
    <source>
        <dbReference type="Pfam" id="PF02770"/>
    </source>
</evidence>
<protein>
    <submittedName>
        <fullName evidence="10">Acyl-CoA dehydrogenase</fullName>
    </submittedName>
</protein>
<sequence length="377" mass="40704">MTTDSDSAVFTLTDDQREFRSTVRAFLEHHSPEPEVRRVMESAQGFESAIWRAMADQLRLQGLIIPEEYGGEGFGFTELGLVLEEMGRALLPGPYFTSAVLTAAVLLGSDDIEACKRYLPGIASGKTIATLALTERSGRWDREGIETTADQDGAAWTLRGAKHYVPDGGIADLVIVVARTASGAVGLFAVESTDDLVRREQSSLDPTRRQAVIEFTGTAATRVGLEDAWPGLSRALSQATAALANEQVGGAQRCLDQAVAYVKVRTQFGRPVGSFQAIRHRCADLMLDIECARGVAQYAVHAIDHFPIESKSAAALAKAFCSDVYARAAAANIQLHGGIGFTWEHPAHMYYKRAKSSAMLLGDPSYHRSLLADSIGV</sequence>
<dbReference type="Gene3D" id="1.20.140.10">
    <property type="entry name" value="Butyryl-CoA Dehydrogenase, subunit A, domain 3"/>
    <property type="match status" value="1"/>
</dbReference>
<keyword evidence="3 6" id="KW-0285">Flavoprotein</keyword>
<dbReference type="InterPro" id="IPR013786">
    <property type="entry name" value="AcylCoA_DH/ox_N"/>
</dbReference>
<dbReference type="Gene3D" id="2.40.110.10">
    <property type="entry name" value="Butyryl-CoA Dehydrogenase, subunit A, domain 2"/>
    <property type="match status" value="1"/>
</dbReference>
<dbReference type="EMBL" id="AP022608">
    <property type="protein sequence ID" value="BBZ20717.1"/>
    <property type="molecule type" value="Genomic_DNA"/>
</dbReference>
<dbReference type="CDD" id="cd00567">
    <property type="entry name" value="ACAD"/>
    <property type="match status" value="1"/>
</dbReference>
<evidence type="ECO:0000313" key="11">
    <source>
        <dbReference type="Proteomes" id="UP000466187"/>
    </source>
</evidence>
<dbReference type="InterPro" id="IPR046373">
    <property type="entry name" value="Acyl-CoA_Oxase/DH_mid-dom_sf"/>
</dbReference>
<dbReference type="Proteomes" id="UP000466187">
    <property type="component" value="Chromosome"/>
</dbReference>
<evidence type="ECO:0000256" key="1">
    <source>
        <dbReference type="ARBA" id="ARBA00001974"/>
    </source>
</evidence>
<dbReference type="KEGG" id="mgad:MGAD_50520"/>
<reference evidence="10 11" key="1">
    <citation type="journal article" date="2019" name="Emerg. Microbes Infect.">
        <title>Comprehensive subspecies identification of 175 nontuberculous mycobacteria species based on 7547 genomic profiles.</title>
        <authorList>
            <person name="Matsumoto Y."/>
            <person name="Kinjo T."/>
            <person name="Motooka D."/>
            <person name="Nabeya D."/>
            <person name="Jung N."/>
            <person name="Uechi K."/>
            <person name="Horii T."/>
            <person name="Iida T."/>
            <person name="Fujita J."/>
            <person name="Nakamura S."/>
        </authorList>
    </citation>
    <scope>NUCLEOTIDE SEQUENCE [LARGE SCALE GENOMIC DNA]</scope>
    <source>
        <strain evidence="10 11">JCM 12688</strain>
    </source>
</reference>
<evidence type="ECO:0000256" key="4">
    <source>
        <dbReference type="ARBA" id="ARBA00022827"/>
    </source>
</evidence>
<dbReference type="GO" id="GO:0003995">
    <property type="term" value="F:acyl-CoA dehydrogenase activity"/>
    <property type="evidence" value="ECO:0007669"/>
    <property type="project" value="TreeGrafter"/>
</dbReference>
<dbReference type="InterPro" id="IPR009100">
    <property type="entry name" value="AcylCoA_DH/oxidase_NM_dom_sf"/>
</dbReference>
<gene>
    <name evidence="10" type="primary">acd_4</name>
    <name evidence="10" type="ORF">MGAD_50520</name>
</gene>
<dbReference type="Gene3D" id="1.10.540.10">
    <property type="entry name" value="Acyl-CoA dehydrogenase/oxidase, N-terminal domain"/>
    <property type="match status" value="1"/>
</dbReference>
<dbReference type="GO" id="GO:0050660">
    <property type="term" value="F:flavin adenine dinucleotide binding"/>
    <property type="evidence" value="ECO:0007669"/>
    <property type="project" value="InterPro"/>
</dbReference>
<dbReference type="SUPFAM" id="SSF47203">
    <property type="entry name" value="Acyl-CoA dehydrogenase C-terminal domain-like"/>
    <property type="match status" value="1"/>
</dbReference>
<name>A0A7I7WVG2_MYCGU</name>
<comment type="cofactor">
    <cofactor evidence="1 6">
        <name>FAD</name>
        <dbReference type="ChEBI" id="CHEBI:57692"/>
    </cofactor>
</comment>
<evidence type="ECO:0000256" key="2">
    <source>
        <dbReference type="ARBA" id="ARBA00009347"/>
    </source>
</evidence>
<keyword evidence="5 6" id="KW-0560">Oxidoreductase</keyword>
<evidence type="ECO:0000256" key="3">
    <source>
        <dbReference type="ARBA" id="ARBA00022630"/>
    </source>
</evidence>
<evidence type="ECO:0000256" key="6">
    <source>
        <dbReference type="RuleBase" id="RU362125"/>
    </source>
</evidence>
<dbReference type="PANTHER" id="PTHR43884:SF20">
    <property type="entry name" value="ACYL-COA DEHYDROGENASE FADE28"/>
    <property type="match status" value="1"/>
</dbReference>
<dbReference type="InterPro" id="IPR036250">
    <property type="entry name" value="AcylCo_DH-like_C"/>
</dbReference>
<dbReference type="Pfam" id="PF00441">
    <property type="entry name" value="Acyl-CoA_dh_1"/>
    <property type="match status" value="1"/>
</dbReference>
<evidence type="ECO:0000259" key="7">
    <source>
        <dbReference type="Pfam" id="PF00441"/>
    </source>
</evidence>
<comment type="similarity">
    <text evidence="2 6">Belongs to the acyl-CoA dehydrogenase family.</text>
</comment>
<dbReference type="Pfam" id="PF02770">
    <property type="entry name" value="Acyl-CoA_dh_M"/>
    <property type="match status" value="1"/>
</dbReference>
<keyword evidence="4 6" id="KW-0274">FAD</keyword>
<accession>A0A7I7WVG2</accession>
<dbReference type="AlphaFoldDB" id="A0A7I7WVG2"/>
<dbReference type="SUPFAM" id="SSF56645">
    <property type="entry name" value="Acyl-CoA dehydrogenase NM domain-like"/>
    <property type="match status" value="1"/>
</dbReference>